<dbReference type="Gene3D" id="3.40.50.2300">
    <property type="match status" value="2"/>
</dbReference>
<gene>
    <name evidence="9" type="ordered locus">Rru_A0989</name>
</gene>
<dbReference type="PANTHER" id="PTHR34296">
    <property type="entry name" value="TRANSCRIPTIONAL ACTIVATOR PROTEIN MED"/>
    <property type="match status" value="1"/>
</dbReference>
<dbReference type="InterPro" id="IPR050957">
    <property type="entry name" value="BMP_lipoprotein"/>
</dbReference>
<evidence type="ECO:0000256" key="3">
    <source>
        <dbReference type="ARBA" id="ARBA00022475"/>
    </source>
</evidence>
<evidence type="ECO:0000256" key="4">
    <source>
        <dbReference type="ARBA" id="ARBA00022729"/>
    </source>
</evidence>
<feature type="domain" description="ABC transporter substrate-binding protein PnrA-like" evidence="8">
    <location>
        <begin position="52"/>
        <end position="316"/>
    </location>
</feature>
<dbReference type="RefSeq" id="WP_011388744.1">
    <property type="nucleotide sequence ID" value="NC_007643.1"/>
</dbReference>
<sequence length="349" mass="36127">MIDRRRLMTGLAGLPLVAALAALGGRAQAGDEEAAPASAEGGAHKAGPPRIAVVYSSSVAGKLDKSFNQSASEGVEAARGVLEATIREYLPTEPQEEPEMIERAAGEADLVITIGYGLHGFALASAPRHPAARFTVIDAEVDRPAFQSVTFREQEGAFLAGLLAAGVSRTGRLGFLGGMPTPGIERFRKGYTAGARHGGAGGTIVLEKMIGTTQAGFQNPFAGMLEAEALIAAGADVIFAAAGRSGLGAYQAACDSGVLAIGVDSNQNYLFPGTMLTSVIKRVDTAVLQAAASFASGQWLPGPLSLGLREEGMGLALDHHNRPLIPTDLWQRVDAAREAIVTGRLVVET</sequence>
<evidence type="ECO:0000313" key="9">
    <source>
        <dbReference type="EMBL" id="ABC21790.1"/>
    </source>
</evidence>
<dbReference type="PhylomeDB" id="Q2RVQ5"/>
<dbReference type="PROSITE" id="PS51318">
    <property type="entry name" value="TAT"/>
    <property type="match status" value="1"/>
</dbReference>
<dbReference type="eggNOG" id="COG1744">
    <property type="taxonomic scope" value="Bacteria"/>
</dbReference>
<evidence type="ECO:0000256" key="1">
    <source>
        <dbReference type="ARBA" id="ARBA00004193"/>
    </source>
</evidence>
<dbReference type="SUPFAM" id="SSF53822">
    <property type="entry name" value="Periplasmic binding protein-like I"/>
    <property type="match status" value="1"/>
</dbReference>
<dbReference type="KEGG" id="rru:Rru_A0989"/>
<dbReference type="InterPro" id="IPR003760">
    <property type="entry name" value="PnrA-like"/>
</dbReference>
<dbReference type="EMBL" id="CP000230">
    <property type="protein sequence ID" value="ABC21790.1"/>
    <property type="molecule type" value="Genomic_DNA"/>
</dbReference>
<dbReference type="PANTHER" id="PTHR34296:SF2">
    <property type="entry name" value="ABC TRANSPORTER GUANOSINE-BINDING PROTEIN NUPN"/>
    <property type="match status" value="1"/>
</dbReference>
<dbReference type="PATRIC" id="fig|269796.9.peg.1044"/>
<keyword evidence="4 7" id="KW-0732">Signal</keyword>
<protein>
    <submittedName>
        <fullName evidence="9">Twin-arginine translocation pathway signal</fullName>
    </submittedName>
</protein>
<dbReference type="InterPro" id="IPR028082">
    <property type="entry name" value="Peripla_BP_I"/>
</dbReference>
<organism evidence="9 10">
    <name type="scientific">Rhodospirillum rubrum (strain ATCC 11170 / ATH 1.1.1 / DSM 467 / LMG 4362 / NCIMB 8255 / S1)</name>
    <dbReference type="NCBI Taxonomy" id="269796"/>
    <lineage>
        <taxon>Bacteria</taxon>
        <taxon>Pseudomonadati</taxon>
        <taxon>Pseudomonadota</taxon>
        <taxon>Alphaproteobacteria</taxon>
        <taxon>Rhodospirillales</taxon>
        <taxon>Rhodospirillaceae</taxon>
        <taxon>Rhodospirillum</taxon>
    </lineage>
</organism>
<dbReference type="InterPro" id="IPR006311">
    <property type="entry name" value="TAT_signal"/>
</dbReference>
<dbReference type="CDD" id="cd06354">
    <property type="entry name" value="PBP1_PrnA-like"/>
    <property type="match status" value="1"/>
</dbReference>
<evidence type="ECO:0000313" key="10">
    <source>
        <dbReference type="Proteomes" id="UP000001929"/>
    </source>
</evidence>
<keyword evidence="3" id="KW-1003">Cell membrane</keyword>
<dbReference type="HOGENOM" id="CLU_038813_0_0_5"/>
<proteinExistence type="inferred from homology"/>
<comment type="similarity">
    <text evidence="2">Belongs to the BMP lipoprotein family.</text>
</comment>
<dbReference type="GO" id="GO:0005886">
    <property type="term" value="C:plasma membrane"/>
    <property type="evidence" value="ECO:0007669"/>
    <property type="project" value="UniProtKB-SubCell"/>
</dbReference>
<evidence type="ECO:0000256" key="7">
    <source>
        <dbReference type="SAM" id="SignalP"/>
    </source>
</evidence>
<evidence type="ECO:0000256" key="2">
    <source>
        <dbReference type="ARBA" id="ARBA00008610"/>
    </source>
</evidence>
<dbReference type="AlphaFoldDB" id="Q2RVQ5"/>
<accession>Q2RVQ5</accession>
<dbReference type="EnsemblBacteria" id="ABC21790">
    <property type="protein sequence ID" value="ABC21790"/>
    <property type="gene ID" value="Rru_A0989"/>
</dbReference>
<reference evidence="9 10" key="1">
    <citation type="journal article" date="2011" name="Stand. Genomic Sci.">
        <title>Complete genome sequence of Rhodospirillum rubrum type strain (S1).</title>
        <authorList>
            <person name="Munk A.C."/>
            <person name="Copeland A."/>
            <person name="Lucas S."/>
            <person name="Lapidus A."/>
            <person name="Del Rio T.G."/>
            <person name="Barry K."/>
            <person name="Detter J.C."/>
            <person name="Hammon N."/>
            <person name="Israni S."/>
            <person name="Pitluck S."/>
            <person name="Brettin T."/>
            <person name="Bruce D."/>
            <person name="Han C."/>
            <person name="Tapia R."/>
            <person name="Gilna P."/>
            <person name="Schmutz J."/>
            <person name="Larimer F."/>
            <person name="Land M."/>
            <person name="Kyrpides N.C."/>
            <person name="Mavromatis K."/>
            <person name="Richardson P."/>
            <person name="Rohde M."/>
            <person name="Goker M."/>
            <person name="Klenk H.P."/>
            <person name="Zhang Y."/>
            <person name="Roberts G.P."/>
            <person name="Reslewic S."/>
            <person name="Schwartz D.C."/>
        </authorList>
    </citation>
    <scope>NUCLEOTIDE SEQUENCE [LARGE SCALE GENOMIC DNA]</scope>
    <source>
        <strain evidence="10">ATCC 11170 / ATH 1.1.1 / DSM 467 / LMG 4362 / NCIMB 8255 / S1</strain>
    </source>
</reference>
<keyword evidence="6" id="KW-0449">Lipoprotein</keyword>
<comment type="subcellular location">
    <subcellularLocation>
        <location evidence="1">Cell membrane</location>
        <topology evidence="1">Lipid-anchor</topology>
    </subcellularLocation>
</comment>
<feature type="signal peptide" evidence="7">
    <location>
        <begin position="1"/>
        <end position="29"/>
    </location>
</feature>
<keyword evidence="10" id="KW-1185">Reference proteome</keyword>
<feature type="chain" id="PRO_5004215057" evidence="7">
    <location>
        <begin position="30"/>
        <end position="349"/>
    </location>
</feature>
<dbReference type="Proteomes" id="UP000001929">
    <property type="component" value="Chromosome"/>
</dbReference>
<evidence type="ECO:0000259" key="8">
    <source>
        <dbReference type="Pfam" id="PF02608"/>
    </source>
</evidence>
<dbReference type="Pfam" id="PF02608">
    <property type="entry name" value="Bmp"/>
    <property type="match status" value="1"/>
</dbReference>
<evidence type="ECO:0000256" key="5">
    <source>
        <dbReference type="ARBA" id="ARBA00023136"/>
    </source>
</evidence>
<keyword evidence="5" id="KW-0472">Membrane</keyword>
<name>Q2RVQ5_RHORT</name>
<dbReference type="STRING" id="269796.Rru_A0989"/>
<evidence type="ECO:0000256" key="6">
    <source>
        <dbReference type="ARBA" id="ARBA00023288"/>
    </source>
</evidence>